<reference evidence="2" key="1">
    <citation type="submission" date="2020-06" db="EMBL/GenBank/DDBJ databases">
        <authorList>
            <person name="Li T."/>
            <person name="Hu X."/>
            <person name="Zhang T."/>
            <person name="Song X."/>
            <person name="Zhang H."/>
            <person name="Dai N."/>
            <person name="Sheng W."/>
            <person name="Hou X."/>
            <person name="Wei L."/>
        </authorList>
    </citation>
    <scope>NUCLEOTIDE SEQUENCE</scope>
    <source>
        <strain evidence="2">G02</strain>
        <tissue evidence="2">Leaf</tissue>
    </source>
</reference>
<organism evidence="2">
    <name type="scientific">Sesamum radiatum</name>
    <name type="common">Black benniseed</name>
    <dbReference type="NCBI Taxonomy" id="300843"/>
    <lineage>
        <taxon>Eukaryota</taxon>
        <taxon>Viridiplantae</taxon>
        <taxon>Streptophyta</taxon>
        <taxon>Embryophyta</taxon>
        <taxon>Tracheophyta</taxon>
        <taxon>Spermatophyta</taxon>
        <taxon>Magnoliopsida</taxon>
        <taxon>eudicotyledons</taxon>
        <taxon>Gunneridae</taxon>
        <taxon>Pentapetalae</taxon>
        <taxon>asterids</taxon>
        <taxon>lamiids</taxon>
        <taxon>Lamiales</taxon>
        <taxon>Pedaliaceae</taxon>
        <taxon>Sesamum</taxon>
    </lineage>
</organism>
<dbReference type="EMBL" id="JACGWJ010000028">
    <property type="protein sequence ID" value="KAL0306766.1"/>
    <property type="molecule type" value="Genomic_DNA"/>
</dbReference>
<proteinExistence type="predicted"/>
<comment type="caution">
    <text evidence="2">The sequence shown here is derived from an EMBL/GenBank/DDBJ whole genome shotgun (WGS) entry which is preliminary data.</text>
</comment>
<keyword evidence="1" id="KW-1133">Transmembrane helix</keyword>
<accession>A0AAW2KIY2</accession>
<evidence type="ECO:0000256" key="1">
    <source>
        <dbReference type="SAM" id="Phobius"/>
    </source>
</evidence>
<keyword evidence="1" id="KW-0812">Transmembrane</keyword>
<name>A0AAW2KIY2_SESRA</name>
<sequence length="54" mass="6267">MEGVWHLIAASLAFVVSICGWRVVKWGYMRPKRLEKLVRKQGFMGIPIEWCMGT</sequence>
<keyword evidence="1" id="KW-0472">Membrane</keyword>
<feature type="transmembrane region" description="Helical" evidence="1">
    <location>
        <begin position="6"/>
        <end position="24"/>
    </location>
</feature>
<reference evidence="2" key="2">
    <citation type="journal article" date="2024" name="Plant">
        <title>Genomic evolution and insights into agronomic trait innovations of Sesamum species.</title>
        <authorList>
            <person name="Miao H."/>
            <person name="Wang L."/>
            <person name="Qu L."/>
            <person name="Liu H."/>
            <person name="Sun Y."/>
            <person name="Le M."/>
            <person name="Wang Q."/>
            <person name="Wei S."/>
            <person name="Zheng Y."/>
            <person name="Lin W."/>
            <person name="Duan Y."/>
            <person name="Cao H."/>
            <person name="Xiong S."/>
            <person name="Wang X."/>
            <person name="Wei L."/>
            <person name="Li C."/>
            <person name="Ma Q."/>
            <person name="Ju M."/>
            <person name="Zhao R."/>
            <person name="Li G."/>
            <person name="Mu C."/>
            <person name="Tian Q."/>
            <person name="Mei H."/>
            <person name="Zhang T."/>
            <person name="Gao T."/>
            <person name="Zhang H."/>
        </authorList>
    </citation>
    <scope>NUCLEOTIDE SEQUENCE</scope>
    <source>
        <strain evidence="2">G02</strain>
    </source>
</reference>
<gene>
    <name evidence="2" type="ORF">Sradi_6093900</name>
</gene>
<evidence type="ECO:0000313" key="2">
    <source>
        <dbReference type="EMBL" id="KAL0306766.1"/>
    </source>
</evidence>
<dbReference type="AlphaFoldDB" id="A0AAW2KIY2"/>
<protein>
    <submittedName>
        <fullName evidence="2">Uncharacterized protein</fullName>
    </submittedName>
</protein>